<gene>
    <name evidence="2" type="ORF">ADUPG1_003910</name>
</gene>
<evidence type="ECO:0000256" key="1">
    <source>
        <dbReference type="SAM" id="Phobius"/>
    </source>
</evidence>
<keyword evidence="1" id="KW-1133">Transmembrane helix</keyword>
<evidence type="ECO:0000313" key="3">
    <source>
        <dbReference type="Proteomes" id="UP001057375"/>
    </source>
</evidence>
<reference evidence="2" key="1">
    <citation type="submission" date="2022-03" db="EMBL/GenBank/DDBJ databases">
        <title>Draft genome sequence of Aduncisulcus paluster, a free-living microaerophilic Fornicata.</title>
        <authorList>
            <person name="Yuyama I."/>
            <person name="Kume K."/>
            <person name="Tamura T."/>
            <person name="Inagaki Y."/>
            <person name="Hashimoto T."/>
        </authorList>
    </citation>
    <scope>NUCLEOTIDE SEQUENCE</scope>
    <source>
        <strain evidence="2">NY0171</strain>
    </source>
</reference>
<accession>A0ABQ5KZX2</accession>
<keyword evidence="3" id="KW-1185">Reference proteome</keyword>
<comment type="caution">
    <text evidence="2">The sequence shown here is derived from an EMBL/GenBank/DDBJ whole genome shotgun (WGS) entry which is preliminary data.</text>
</comment>
<keyword evidence="1" id="KW-0472">Membrane</keyword>
<name>A0ABQ5KZX2_9EUKA</name>
<protein>
    <submittedName>
        <fullName evidence="2">Uncharacterized protein</fullName>
    </submittedName>
</protein>
<feature type="transmembrane region" description="Helical" evidence="1">
    <location>
        <begin position="12"/>
        <end position="33"/>
    </location>
</feature>
<proteinExistence type="predicted"/>
<dbReference type="EMBL" id="BQXS01005563">
    <property type="protein sequence ID" value="GKT37972.1"/>
    <property type="molecule type" value="Genomic_DNA"/>
</dbReference>
<organism evidence="2 3">
    <name type="scientific">Aduncisulcus paluster</name>
    <dbReference type="NCBI Taxonomy" id="2918883"/>
    <lineage>
        <taxon>Eukaryota</taxon>
        <taxon>Metamonada</taxon>
        <taxon>Carpediemonas-like organisms</taxon>
        <taxon>Aduncisulcus</taxon>
    </lineage>
</organism>
<keyword evidence="1" id="KW-0812">Transmembrane</keyword>
<dbReference type="Proteomes" id="UP001057375">
    <property type="component" value="Unassembled WGS sequence"/>
</dbReference>
<evidence type="ECO:0000313" key="2">
    <source>
        <dbReference type="EMBL" id="GKT37972.1"/>
    </source>
</evidence>
<sequence length="84" mass="9205">HSSPSSNGFELVDTWFGLCLTSSASCSTFGIVFTFTTLCPNLDKASASLLVFPLICTVVKVKSDKKVLHRSTFAELLVLMYIRL</sequence>
<feature type="non-terminal residue" evidence="2">
    <location>
        <position position="1"/>
    </location>
</feature>